<dbReference type="Proteomes" id="UP000194204">
    <property type="component" value="Unassembled WGS sequence"/>
</dbReference>
<dbReference type="AlphaFoldDB" id="A0A1Y2SQL8"/>
<sequence>MANPKKIHYFWMGKNIPEDDLRKIITIKYENPGYKVYIWGESNIQSLITKTLDSIKFKFNGKNFDIGIINPNIEYRNIQDAFIFLCNNPQPTYKSLTVQNHKILETDENSLSNYHEKTQYLQYIYSLFSRGVYHNYAVASDIARLVILYMEGGLYLDVDVDLTNTDIKYKETEIFNRYVDEQPFADEHKGSRLEKIRSLIEKPCFDQLNHRLDKKIVDIRKPRFDKLDPPSEDIGIGDINGRNWTEIQPADRKWNHVNLEKLNQRKHVIECRKSAILHNRLGNAIISAPPKSRAVLTLLIDMASSIKKHHLQLQINQSSKKHEINFITSFNERVKQALEYHEQGMINIDINCSLPDPVWRTGLNESQPLRNTERHRSYNRLNATLSLTGPGFYADELGFRASGTIPERMKLASKDKYDLVFKKVDASAKWARINKK</sequence>
<dbReference type="SUPFAM" id="SSF53448">
    <property type="entry name" value="Nucleotide-diphospho-sugar transferases"/>
    <property type="match status" value="1"/>
</dbReference>
<comment type="caution">
    <text evidence="1">The sequence shown here is derived from an EMBL/GenBank/DDBJ whole genome shotgun (WGS) entry which is preliminary data.</text>
</comment>
<dbReference type="RefSeq" id="WP_086112139.1">
    <property type="nucleotide sequence ID" value="NZ_CAWNHF010000189.1"/>
</dbReference>
<organism evidence="1 2">
    <name type="scientific">Xenorhabdus beddingii</name>
    <dbReference type="NCBI Taxonomy" id="40578"/>
    <lineage>
        <taxon>Bacteria</taxon>
        <taxon>Pseudomonadati</taxon>
        <taxon>Pseudomonadota</taxon>
        <taxon>Gammaproteobacteria</taxon>
        <taxon>Enterobacterales</taxon>
        <taxon>Morganellaceae</taxon>
        <taxon>Xenorhabdus</taxon>
    </lineage>
</organism>
<accession>A0A1Y2SQL8</accession>
<gene>
    <name evidence="1" type="ORF">Xbed_01355</name>
</gene>
<evidence type="ECO:0000313" key="1">
    <source>
        <dbReference type="EMBL" id="OTA20551.1"/>
    </source>
</evidence>
<keyword evidence="2" id="KW-1185">Reference proteome</keyword>
<dbReference type="InterPro" id="IPR007577">
    <property type="entry name" value="GlycoTrfase_DXD_sugar-bd_CS"/>
</dbReference>
<dbReference type="InterPro" id="IPR029044">
    <property type="entry name" value="Nucleotide-diphossugar_trans"/>
</dbReference>
<reference evidence="1 2" key="1">
    <citation type="submission" date="2017-01" db="EMBL/GenBank/DDBJ databases">
        <title>Deconstructing symbiosis and pathogenesis requirements using a combined genomic-metabolomic approach.</title>
        <authorList>
            <person name="Tobias N.J."/>
            <person name="Wolff H."/>
            <person name="Djahanschiri B."/>
            <person name="Ebersberger I."/>
            <person name="Bode H.B."/>
        </authorList>
    </citation>
    <scope>NUCLEOTIDE SEQUENCE [LARGE SCALE GENOMIC DNA]</scope>
    <source>
        <strain evidence="1 2">DSM 4764</strain>
    </source>
</reference>
<name>A0A1Y2SQL8_9GAMM</name>
<evidence type="ECO:0008006" key="3">
    <source>
        <dbReference type="Google" id="ProtNLM"/>
    </source>
</evidence>
<dbReference type="Gene3D" id="3.90.550.20">
    <property type="match status" value="1"/>
</dbReference>
<proteinExistence type="predicted"/>
<evidence type="ECO:0000313" key="2">
    <source>
        <dbReference type="Proteomes" id="UP000194204"/>
    </source>
</evidence>
<dbReference type="OrthoDB" id="5605951at2"/>
<dbReference type="EMBL" id="MUBK01000008">
    <property type="protein sequence ID" value="OTA20551.1"/>
    <property type="molecule type" value="Genomic_DNA"/>
</dbReference>
<protein>
    <recommendedName>
        <fullName evidence="3">Subversion of eukaryotic traffic protein A</fullName>
    </recommendedName>
</protein>
<dbReference type="Pfam" id="PF04488">
    <property type="entry name" value="Gly_transf_sug"/>
    <property type="match status" value="1"/>
</dbReference>